<sequence>MALGRRKSEVQGELWVASSHANTARHTCVQSEATALPLPTTHSFVGNHSSPDFSAFSSQIPEMFSTMQI</sequence>
<organism evidence="1 2">
    <name type="scientific">Thalassoglobus neptunius</name>
    <dbReference type="NCBI Taxonomy" id="1938619"/>
    <lineage>
        <taxon>Bacteria</taxon>
        <taxon>Pseudomonadati</taxon>
        <taxon>Planctomycetota</taxon>
        <taxon>Planctomycetia</taxon>
        <taxon>Planctomycetales</taxon>
        <taxon>Planctomycetaceae</taxon>
        <taxon>Thalassoglobus</taxon>
    </lineage>
</organism>
<name>A0A5C5X470_9PLAN</name>
<reference evidence="1 2" key="1">
    <citation type="submission" date="2019-02" db="EMBL/GenBank/DDBJ databases">
        <title>Deep-cultivation of Planctomycetes and their phenomic and genomic characterization uncovers novel biology.</title>
        <authorList>
            <person name="Wiegand S."/>
            <person name="Jogler M."/>
            <person name="Boedeker C."/>
            <person name="Pinto D."/>
            <person name="Vollmers J."/>
            <person name="Rivas-Marin E."/>
            <person name="Kohn T."/>
            <person name="Peeters S.H."/>
            <person name="Heuer A."/>
            <person name="Rast P."/>
            <person name="Oberbeckmann S."/>
            <person name="Bunk B."/>
            <person name="Jeske O."/>
            <person name="Meyerdierks A."/>
            <person name="Storesund J.E."/>
            <person name="Kallscheuer N."/>
            <person name="Luecker S."/>
            <person name="Lage O.M."/>
            <person name="Pohl T."/>
            <person name="Merkel B.J."/>
            <person name="Hornburger P."/>
            <person name="Mueller R.-W."/>
            <person name="Bruemmer F."/>
            <person name="Labrenz M."/>
            <person name="Spormann A.M."/>
            <person name="Op Den Camp H."/>
            <person name="Overmann J."/>
            <person name="Amann R."/>
            <person name="Jetten M.S.M."/>
            <person name="Mascher T."/>
            <person name="Medema M.H."/>
            <person name="Devos D.P."/>
            <person name="Kaster A.-K."/>
            <person name="Ovreas L."/>
            <person name="Rohde M."/>
            <person name="Galperin M.Y."/>
            <person name="Jogler C."/>
        </authorList>
    </citation>
    <scope>NUCLEOTIDE SEQUENCE [LARGE SCALE GENOMIC DNA]</scope>
    <source>
        <strain evidence="1 2">KOR42</strain>
    </source>
</reference>
<keyword evidence="2" id="KW-1185">Reference proteome</keyword>
<comment type="caution">
    <text evidence="1">The sequence shown here is derived from an EMBL/GenBank/DDBJ whole genome shotgun (WGS) entry which is preliminary data.</text>
</comment>
<proteinExistence type="predicted"/>
<protein>
    <submittedName>
        <fullName evidence="1">Uncharacterized protein</fullName>
    </submittedName>
</protein>
<dbReference type="EMBL" id="SIHI01000001">
    <property type="protein sequence ID" value="TWT57379.1"/>
    <property type="molecule type" value="Genomic_DNA"/>
</dbReference>
<dbReference type="AlphaFoldDB" id="A0A5C5X470"/>
<accession>A0A5C5X470</accession>
<evidence type="ECO:0000313" key="1">
    <source>
        <dbReference type="EMBL" id="TWT57379.1"/>
    </source>
</evidence>
<evidence type="ECO:0000313" key="2">
    <source>
        <dbReference type="Proteomes" id="UP000317243"/>
    </source>
</evidence>
<dbReference type="Proteomes" id="UP000317243">
    <property type="component" value="Unassembled WGS sequence"/>
</dbReference>
<gene>
    <name evidence="1" type="ORF">KOR42_07390</name>
</gene>